<comment type="subcellular location">
    <subcellularLocation>
        <location evidence="1">Cell inner membrane</location>
        <topology evidence="1">Multi-pass membrane protein</topology>
    </subcellularLocation>
</comment>
<dbReference type="Pfam" id="PF07690">
    <property type="entry name" value="MFS_1"/>
    <property type="match status" value="1"/>
</dbReference>
<dbReference type="Gene3D" id="1.20.1250.20">
    <property type="entry name" value="MFS general substrate transporter like domains"/>
    <property type="match status" value="2"/>
</dbReference>
<feature type="transmembrane region" description="Helical" evidence="3">
    <location>
        <begin position="316"/>
        <end position="333"/>
    </location>
</feature>
<dbReference type="CDD" id="cd17394">
    <property type="entry name" value="MFS_FucP_like"/>
    <property type="match status" value="1"/>
</dbReference>
<feature type="transmembrane region" description="Helical" evidence="3">
    <location>
        <begin position="16"/>
        <end position="35"/>
    </location>
</feature>
<sequence length="444" mass="49085">MEIKTESNGFLNRTPILQYALVTLLFPLWGAAASLNDVLIAQFKTIFDLSNFASAFVQSAFYGGYFIFALPAAWLVRKSSYRLAIVTGLFLYIIGCALFFPASHMATYGMFLAALFIIAIGLSCLETSANTYSVMLGRKDKSTQRINLSQTFYPIGAMVGAILGKYLIFTDGASLESQMSTMNQKEATAFGLEMLQRTMTPYIILIAVLVVVMLLFVFIKFPKCKPENGTSEKVGFRPAVKHLFGIKGFRKGVVAQFIYMGLQTTVWSFTLRLALDVNPDINERFATNFVILSFVAFFIGRFIATALLAKFDANKILLTYSLIGVLVLMYASFIPNETAVYAAVFVSVLFGPCWPTIYDRTLQKVENPKYVEFGGAVLIMSIIGGAVMPAVQGLVADLFGSMQLSFIVPVLCFAYIAFYFNSESKEAKQWSKETGVKNVEALDS</sequence>
<feature type="transmembrane region" description="Helical" evidence="3">
    <location>
        <begin position="199"/>
        <end position="219"/>
    </location>
</feature>
<dbReference type="InterPro" id="IPR011701">
    <property type="entry name" value="MFS"/>
</dbReference>
<name>A0A9D1TZY1_9STAP</name>
<organism evidence="4 5">
    <name type="scientific">Candidatus Salinicoccus stercoripullorum</name>
    <dbReference type="NCBI Taxonomy" id="2838756"/>
    <lineage>
        <taxon>Bacteria</taxon>
        <taxon>Bacillati</taxon>
        <taxon>Bacillota</taxon>
        <taxon>Bacilli</taxon>
        <taxon>Bacillales</taxon>
        <taxon>Staphylococcaceae</taxon>
        <taxon>Salinicoccus</taxon>
    </lineage>
</organism>
<evidence type="ECO:0000256" key="2">
    <source>
        <dbReference type="ARBA" id="ARBA00022475"/>
    </source>
</evidence>
<keyword evidence="2" id="KW-1003">Cell membrane</keyword>
<dbReference type="InterPro" id="IPR005275">
    <property type="entry name" value="Lfuc_symporter_FucP"/>
</dbReference>
<proteinExistence type="predicted"/>
<feature type="transmembrane region" description="Helical" evidence="3">
    <location>
        <begin position="287"/>
        <end position="309"/>
    </location>
</feature>
<feature type="transmembrane region" description="Helical" evidence="3">
    <location>
        <begin position="146"/>
        <end position="169"/>
    </location>
</feature>
<keyword evidence="3" id="KW-0472">Membrane</keyword>
<dbReference type="SUPFAM" id="SSF103473">
    <property type="entry name" value="MFS general substrate transporter"/>
    <property type="match status" value="1"/>
</dbReference>
<dbReference type="GO" id="GO:0015535">
    <property type="term" value="F:fucose:proton symporter activity"/>
    <property type="evidence" value="ECO:0007669"/>
    <property type="project" value="InterPro"/>
</dbReference>
<dbReference type="AlphaFoldDB" id="A0A9D1TZY1"/>
<feature type="transmembrane region" description="Helical" evidence="3">
    <location>
        <begin position="339"/>
        <end position="358"/>
    </location>
</feature>
<dbReference type="PANTHER" id="PTHR43702:SF11">
    <property type="entry name" value="L-FUCOSE-PROTON SYMPORTER"/>
    <property type="match status" value="1"/>
</dbReference>
<dbReference type="InterPro" id="IPR050375">
    <property type="entry name" value="MFS_TsgA-like"/>
</dbReference>
<keyword evidence="3" id="KW-0812">Transmembrane</keyword>
<evidence type="ECO:0000256" key="3">
    <source>
        <dbReference type="SAM" id="Phobius"/>
    </source>
</evidence>
<dbReference type="GO" id="GO:0005886">
    <property type="term" value="C:plasma membrane"/>
    <property type="evidence" value="ECO:0007669"/>
    <property type="project" value="UniProtKB-SubCell"/>
</dbReference>
<dbReference type="NCBIfam" id="TIGR00885">
    <property type="entry name" value="fucP"/>
    <property type="match status" value="1"/>
</dbReference>
<feature type="transmembrane region" description="Helical" evidence="3">
    <location>
        <begin position="398"/>
        <end position="420"/>
    </location>
</feature>
<reference evidence="4" key="1">
    <citation type="journal article" date="2021" name="PeerJ">
        <title>Extensive microbial diversity within the chicken gut microbiome revealed by metagenomics and culture.</title>
        <authorList>
            <person name="Gilroy R."/>
            <person name="Ravi A."/>
            <person name="Getino M."/>
            <person name="Pursley I."/>
            <person name="Horton D.L."/>
            <person name="Alikhan N.F."/>
            <person name="Baker D."/>
            <person name="Gharbi K."/>
            <person name="Hall N."/>
            <person name="Watson M."/>
            <person name="Adriaenssens E.M."/>
            <person name="Foster-Nyarko E."/>
            <person name="Jarju S."/>
            <person name="Secka A."/>
            <person name="Antonio M."/>
            <person name="Oren A."/>
            <person name="Chaudhuri R.R."/>
            <person name="La Ragione R."/>
            <person name="Hildebrand F."/>
            <person name="Pallen M.J."/>
        </authorList>
    </citation>
    <scope>NUCLEOTIDE SEQUENCE</scope>
    <source>
        <strain evidence="4">ChiHjej13B12-752</strain>
    </source>
</reference>
<evidence type="ECO:0000313" key="5">
    <source>
        <dbReference type="Proteomes" id="UP000823989"/>
    </source>
</evidence>
<feature type="transmembrane region" description="Helical" evidence="3">
    <location>
        <begin position="83"/>
        <end position="100"/>
    </location>
</feature>
<keyword evidence="3" id="KW-1133">Transmembrane helix</keyword>
<dbReference type="PANTHER" id="PTHR43702">
    <property type="entry name" value="L-FUCOSE-PROTON SYMPORTER"/>
    <property type="match status" value="1"/>
</dbReference>
<accession>A0A9D1TZY1</accession>
<dbReference type="Proteomes" id="UP000823989">
    <property type="component" value="Unassembled WGS sequence"/>
</dbReference>
<feature type="transmembrane region" description="Helical" evidence="3">
    <location>
        <begin position="55"/>
        <end position="76"/>
    </location>
</feature>
<gene>
    <name evidence="4" type="primary">fucP</name>
    <name evidence="4" type="ORF">H9891_08275</name>
</gene>
<comment type="caution">
    <text evidence="4">The sequence shown here is derived from an EMBL/GenBank/DDBJ whole genome shotgun (WGS) entry which is preliminary data.</text>
</comment>
<feature type="transmembrane region" description="Helical" evidence="3">
    <location>
        <begin position="106"/>
        <end position="125"/>
    </location>
</feature>
<evidence type="ECO:0000313" key="4">
    <source>
        <dbReference type="EMBL" id="HIW13128.1"/>
    </source>
</evidence>
<feature type="transmembrane region" description="Helical" evidence="3">
    <location>
        <begin position="257"/>
        <end position="275"/>
    </location>
</feature>
<feature type="transmembrane region" description="Helical" evidence="3">
    <location>
        <begin position="370"/>
        <end position="392"/>
    </location>
</feature>
<dbReference type="InterPro" id="IPR036259">
    <property type="entry name" value="MFS_trans_sf"/>
</dbReference>
<dbReference type="EMBL" id="DXHR01000027">
    <property type="protein sequence ID" value="HIW13128.1"/>
    <property type="molecule type" value="Genomic_DNA"/>
</dbReference>
<protein>
    <submittedName>
        <fullName evidence="4">L-fucose:H+ symporter permease</fullName>
    </submittedName>
</protein>
<reference evidence="4" key="2">
    <citation type="submission" date="2021-04" db="EMBL/GenBank/DDBJ databases">
        <authorList>
            <person name="Gilroy R."/>
        </authorList>
    </citation>
    <scope>NUCLEOTIDE SEQUENCE</scope>
    <source>
        <strain evidence="4">ChiHjej13B12-752</strain>
    </source>
</reference>
<evidence type="ECO:0000256" key="1">
    <source>
        <dbReference type="ARBA" id="ARBA00004429"/>
    </source>
</evidence>